<keyword evidence="2" id="KW-1185">Reference proteome</keyword>
<organism evidence="1 2">
    <name type="scientific">Nocardioides jishulii</name>
    <dbReference type="NCBI Taxonomy" id="2575440"/>
    <lineage>
        <taxon>Bacteria</taxon>
        <taxon>Bacillati</taxon>
        <taxon>Actinomycetota</taxon>
        <taxon>Actinomycetes</taxon>
        <taxon>Propionibacteriales</taxon>
        <taxon>Nocardioidaceae</taxon>
        <taxon>Nocardioides</taxon>
    </lineage>
</organism>
<evidence type="ECO:0000313" key="1">
    <source>
        <dbReference type="EMBL" id="TKI61352.1"/>
    </source>
</evidence>
<dbReference type="Proteomes" id="UP000307808">
    <property type="component" value="Unassembled WGS sequence"/>
</dbReference>
<accession>A0A4U2YLH4</accession>
<reference evidence="1 2" key="1">
    <citation type="submission" date="2019-04" db="EMBL/GenBank/DDBJ databases">
        <authorList>
            <person name="Dong K."/>
        </authorList>
    </citation>
    <scope>NUCLEOTIDE SEQUENCE [LARGE SCALE GENOMIC DNA]</scope>
    <source>
        <strain evidence="2">dk3543</strain>
    </source>
</reference>
<proteinExistence type="predicted"/>
<gene>
    <name evidence="1" type="ORF">FC770_11075</name>
</gene>
<dbReference type="OrthoDB" id="4931707at2"/>
<comment type="caution">
    <text evidence="1">The sequence shown here is derived from an EMBL/GenBank/DDBJ whole genome shotgun (WGS) entry which is preliminary data.</text>
</comment>
<dbReference type="RefSeq" id="WP_137066191.1">
    <property type="nucleotide sequence ID" value="NZ_CP040748.1"/>
</dbReference>
<sequence>MTWHVMTPAGARRHLWLTITGPGKPEYGRWKTPLGRDVTNTLARKGPPGVTVEWWFQQNPANPGKTLVDVVWQDGEGLKVYSERLCSLLADQGAELSTFPIDVRYNDGSPIAGYLGVLEETKKPGPVHSMKRGQRTGSVAVSEQVRQSMLDARITGAEFEPFTSAFPGDNGYFD</sequence>
<evidence type="ECO:0000313" key="2">
    <source>
        <dbReference type="Proteomes" id="UP000307808"/>
    </source>
</evidence>
<name>A0A4U2YLH4_9ACTN</name>
<dbReference type="EMBL" id="SZPY01000003">
    <property type="protein sequence ID" value="TKI61352.1"/>
    <property type="molecule type" value="Genomic_DNA"/>
</dbReference>
<protein>
    <submittedName>
        <fullName evidence="1">Uncharacterized protein</fullName>
    </submittedName>
</protein>
<dbReference type="AlphaFoldDB" id="A0A4U2YLH4"/>